<organism evidence="2 3">
    <name type="scientific">Rhodovulum sulfidophilum</name>
    <name type="common">Rhodobacter sulfidophilus</name>
    <dbReference type="NCBI Taxonomy" id="35806"/>
    <lineage>
        <taxon>Bacteria</taxon>
        <taxon>Pseudomonadati</taxon>
        <taxon>Pseudomonadota</taxon>
        <taxon>Alphaproteobacteria</taxon>
        <taxon>Rhodobacterales</taxon>
        <taxon>Paracoccaceae</taxon>
        <taxon>Rhodovulum</taxon>
    </lineage>
</organism>
<accession>A0A2W5MZB3</accession>
<dbReference type="AlphaFoldDB" id="A0A2W5MZB3"/>
<sequence length="321" mass="35903">MAVGIGRTPPPVRAARRRWSAELKESNVSLDVETQAYVTGETLEAPNSIGTEPPRTRVPLGAVDAHHHIYDPRFLETDGTVRPVGTVAQYSLLKRRLGITRSVVVAPNSYNRDNDCLVDALGQLGDDARGVAIVQPDVTDAELRALHGLGVRGIRLYFGKNVWTAEQTGAVAGRLADMGWHIEYQPGHADRVAEAEEMLNALPCRVVLDHFAYIPQPEGFAHPSAAAVFRLLENGRTYVKLSGNYFTSEEGFPDYSDLNDVGRRFVAARPDRMLWGTDWPHTRKVYPDDARLFDQVSVWAPREEDRLRVLVENPDELYWYS</sequence>
<dbReference type="PANTHER" id="PTHR35563">
    <property type="entry name" value="BARREL METAL-DEPENDENT HYDROLASE, PUTATIVE (AFU_ORTHOLOGUE AFUA_1G16240)-RELATED"/>
    <property type="match status" value="1"/>
</dbReference>
<proteinExistence type="predicted"/>
<dbReference type="InterPro" id="IPR006680">
    <property type="entry name" value="Amidohydro-rel"/>
</dbReference>
<reference evidence="2 3" key="1">
    <citation type="submission" date="2017-08" db="EMBL/GenBank/DDBJ databases">
        <title>Infants hospitalized years apart are colonized by the same room-sourced microbial strains.</title>
        <authorList>
            <person name="Brooks B."/>
            <person name="Olm M.R."/>
            <person name="Firek B.A."/>
            <person name="Baker R."/>
            <person name="Thomas B.C."/>
            <person name="Morowitz M.J."/>
            <person name="Banfield J.F."/>
        </authorList>
    </citation>
    <scope>NUCLEOTIDE SEQUENCE [LARGE SCALE GENOMIC DNA]</scope>
    <source>
        <strain evidence="2">S2_005_002_R2_34</strain>
    </source>
</reference>
<dbReference type="SUPFAM" id="SSF51556">
    <property type="entry name" value="Metallo-dependent hydrolases"/>
    <property type="match status" value="1"/>
</dbReference>
<evidence type="ECO:0000313" key="2">
    <source>
        <dbReference type="EMBL" id="PZQ45708.1"/>
    </source>
</evidence>
<protein>
    <submittedName>
        <fullName evidence="2">2-pyrone-4,6-dicarboxylate hydrolase</fullName>
    </submittedName>
</protein>
<dbReference type="Gene3D" id="3.20.20.140">
    <property type="entry name" value="Metal-dependent hydrolases"/>
    <property type="match status" value="1"/>
</dbReference>
<dbReference type="InterPro" id="IPR052358">
    <property type="entry name" value="Aro_Compnd_Degr_Hydrolases"/>
</dbReference>
<name>A0A2W5MZB3_RHOSU</name>
<dbReference type="InterPro" id="IPR032466">
    <property type="entry name" value="Metal_Hydrolase"/>
</dbReference>
<dbReference type="Proteomes" id="UP000249185">
    <property type="component" value="Unassembled WGS sequence"/>
</dbReference>
<evidence type="ECO:0000259" key="1">
    <source>
        <dbReference type="Pfam" id="PF04909"/>
    </source>
</evidence>
<dbReference type="Pfam" id="PF04909">
    <property type="entry name" value="Amidohydro_2"/>
    <property type="match status" value="1"/>
</dbReference>
<dbReference type="EMBL" id="QFPW01000042">
    <property type="protein sequence ID" value="PZQ45708.1"/>
    <property type="molecule type" value="Genomic_DNA"/>
</dbReference>
<evidence type="ECO:0000313" key="3">
    <source>
        <dbReference type="Proteomes" id="UP000249185"/>
    </source>
</evidence>
<dbReference type="GO" id="GO:0016787">
    <property type="term" value="F:hydrolase activity"/>
    <property type="evidence" value="ECO:0007669"/>
    <property type="project" value="UniProtKB-KW"/>
</dbReference>
<gene>
    <name evidence="2" type="ORF">DI556_22235</name>
</gene>
<dbReference type="PANTHER" id="PTHR35563:SF2">
    <property type="entry name" value="BARREL METAL-DEPENDENT HYDROLASE, PUTATIVE (AFU_ORTHOLOGUE AFUA_1G16240)-RELATED"/>
    <property type="match status" value="1"/>
</dbReference>
<feature type="domain" description="Amidohydrolase-related" evidence="1">
    <location>
        <begin position="63"/>
        <end position="318"/>
    </location>
</feature>
<comment type="caution">
    <text evidence="2">The sequence shown here is derived from an EMBL/GenBank/DDBJ whole genome shotgun (WGS) entry which is preliminary data.</text>
</comment>
<keyword evidence="2" id="KW-0378">Hydrolase</keyword>